<evidence type="ECO:0000259" key="4">
    <source>
        <dbReference type="PROSITE" id="PS50181"/>
    </source>
</evidence>
<dbReference type="SMART" id="SM00256">
    <property type="entry name" value="FBOX"/>
    <property type="match status" value="1"/>
</dbReference>
<feature type="domain" description="F-box" evidence="4">
    <location>
        <begin position="3"/>
        <end position="49"/>
    </location>
</feature>
<keyword evidence="2" id="KW-0833">Ubl conjugation pathway</keyword>
<dbReference type="CDD" id="cd22117">
    <property type="entry name" value="F-box_FBXL4"/>
    <property type="match status" value="1"/>
</dbReference>
<name>A0A6A6PW26_9PEZI</name>
<reference evidence="5" key="1">
    <citation type="journal article" date="2020" name="Stud. Mycol.">
        <title>101 Dothideomycetes genomes: a test case for predicting lifestyles and emergence of pathogens.</title>
        <authorList>
            <person name="Haridas S."/>
            <person name="Albert R."/>
            <person name="Binder M."/>
            <person name="Bloem J."/>
            <person name="Labutti K."/>
            <person name="Salamov A."/>
            <person name="Andreopoulos B."/>
            <person name="Baker S."/>
            <person name="Barry K."/>
            <person name="Bills G."/>
            <person name="Bluhm B."/>
            <person name="Cannon C."/>
            <person name="Castanera R."/>
            <person name="Culley D."/>
            <person name="Daum C."/>
            <person name="Ezra D."/>
            <person name="Gonzalez J."/>
            <person name="Henrissat B."/>
            <person name="Kuo A."/>
            <person name="Liang C."/>
            <person name="Lipzen A."/>
            <person name="Lutzoni F."/>
            <person name="Magnuson J."/>
            <person name="Mondo S."/>
            <person name="Nolan M."/>
            <person name="Ohm R."/>
            <person name="Pangilinan J."/>
            <person name="Park H.-J."/>
            <person name="Ramirez L."/>
            <person name="Alfaro M."/>
            <person name="Sun H."/>
            <person name="Tritt A."/>
            <person name="Yoshinaga Y."/>
            <person name="Zwiers L.-H."/>
            <person name="Turgeon B."/>
            <person name="Goodwin S."/>
            <person name="Spatafora J."/>
            <person name="Crous P."/>
            <person name="Grigoriev I."/>
        </authorList>
    </citation>
    <scope>NUCLEOTIDE SEQUENCE</scope>
    <source>
        <strain evidence="5">CBS 113389</strain>
    </source>
</reference>
<dbReference type="EMBL" id="MU001634">
    <property type="protein sequence ID" value="KAF2483879.1"/>
    <property type="molecule type" value="Genomic_DNA"/>
</dbReference>
<sequence length="563" mass="62744">MESCSFLRLPAELVLHILSHLEPFDLVKTAQTCRTLQQHSYDDFLWLPLVQRNIVGSPVDGTSFPSYRELYAAHHPHWFLPRHRIWFSDSSPSGKLLVARYEPNAGRIAAYTVTAARGPHTLQSWEKNRSVIIHHFNPEVSLDLTRPVLNLAPHKANREAETSDEQPSGQRPAPSSKYGKEVLMDNFTEQGLYAAFMLCRALPEEAITESTHVWPPLRIPAQARTRNVSGDDFRSAGHRPTTFDEISQYNFRVRKWVEFGTRGSHPAVSPAHAFNTPDGFAAALGRVHPFFAARFNAYSPSGVSVRIPEEITTYATLPPSCYTPTPAKPYQGIWCGDYSGHGCEFLVITQPDKEQARPLPEGMAWLRNWFAGRDAGPLGSANRYANTDVDVDILGGVDEEEIEEEESSGDEKTRFPMDNTLDHTTAGSSSRAAVEVTDHPDAPSGRLEAIKLTGDPYIPRGEFTFVAPDIGAGGFIRIADEQAFRGARVVRSAGHVADRDFELDQYTPSQLILLSHNTLAQFWERMGHISYYQRVDLDALANTHTFSSSRNMNLRNGGGETIT</sequence>
<feature type="region of interest" description="Disordered" evidence="3">
    <location>
        <begin position="400"/>
        <end position="419"/>
    </location>
</feature>
<evidence type="ECO:0000256" key="1">
    <source>
        <dbReference type="ARBA" id="ARBA00004906"/>
    </source>
</evidence>
<dbReference type="UniPathway" id="UPA00143"/>
<dbReference type="Proteomes" id="UP000799767">
    <property type="component" value="Unassembled WGS sequence"/>
</dbReference>
<dbReference type="PANTHER" id="PTHR10706:SF130">
    <property type="entry name" value="F-BOX ONLY PROTEIN 31"/>
    <property type="match status" value="1"/>
</dbReference>
<evidence type="ECO:0000313" key="5">
    <source>
        <dbReference type="EMBL" id="KAF2483879.1"/>
    </source>
</evidence>
<proteinExistence type="predicted"/>
<dbReference type="InterPro" id="IPR001810">
    <property type="entry name" value="F-box_dom"/>
</dbReference>
<evidence type="ECO:0000313" key="6">
    <source>
        <dbReference type="Proteomes" id="UP000799767"/>
    </source>
</evidence>
<evidence type="ECO:0000256" key="2">
    <source>
        <dbReference type="ARBA" id="ARBA00022786"/>
    </source>
</evidence>
<comment type="pathway">
    <text evidence="1">Protein modification; protein ubiquitination.</text>
</comment>
<dbReference type="InterPro" id="IPR036047">
    <property type="entry name" value="F-box-like_dom_sf"/>
</dbReference>
<dbReference type="Pfam" id="PF12937">
    <property type="entry name" value="F-box-like"/>
    <property type="match status" value="1"/>
</dbReference>
<dbReference type="RefSeq" id="XP_033590449.1">
    <property type="nucleotide sequence ID" value="XM_033736876.1"/>
</dbReference>
<dbReference type="GO" id="GO:0016567">
    <property type="term" value="P:protein ubiquitination"/>
    <property type="evidence" value="ECO:0007669"/>
    <property type="project" value="UniProtKB-UniPathway"/>
</dbReference>
<dbReference type="AlphaFoldDB" id="A0A6A6PW26"/>
<accession>A0A6A6PW26</accession>
<dbReference type="Pfam" id="PF12014">
    <property type="entry name" value="Cyclin_D1_bind"/>
    <property type="match status" value="1"/>
</dbReference>
<dbReference type="SUPFAM" id="SSF81383">
    <property type="entry name" value="F-box domain"/>
    <property type="match status" value="1"/>
</dbReference>
<dbReference type="OrthoDB" id="722566at2759"/>
<protein>
    <recommendedName>
        <fullName evidence="4">F-box domain-containing protein</fullName>
    </recommendedName>
</protein>
<gene>
    <name evidence="5" type="ORF">BDY17DRAFT_322773</name>
</gene>
<feature type="region of interest" description="Disordered" evidence="3">
    <location>
        <begin position="156"/>
        <end position="178"/>
    </location>
</feature>
<evidence type="ECO:0000256" key="3">
    <source>
        <dbReference type="SAM" id="MobiDB-lite"/>
    </source>
</evidence>
<organism evidence="5 6">
    <name type="scientific">Neohortaea acidophila</name>
    <dbReference type="NCBI Taxonomy" id="245834"/>
    <lineage>
        <taxon>Eukaryota</taxon>
        <taxon>Fungi</taxon>
        <taxon>Dikarya</taxon>
        <taxon>Ascomycota</taxon>
        <taxon>Pezizomycotina</taxon>
        <taxon>Dothideomycetes</taxon>
        <taxon>Dothideomycetidae</taxon>
        <taxon>Mycosphaerellales</taxon>
        <taxon>Teratosphaeriaceae</taxon>
        <taxon>Neohortaea</taxon>
    </lineage>
</organism>
<dbReference type="GeneID" id="54477878"/>
<dbReference type="InterPro" id="IPR045048">
    <property type="entry name" value="FBXO31/39"/>
</dbReference>
<dbReference type="Gene3D" id="1.20.1280.50">
    <property type="match status" value="1"/>
</dbReference>
<dbReference type="PROSITE" id="PS50181">
    <property type="entry name" value="FBOX"/>
    <property type="match status" value="1"/>
</dbReference>
<keyword evidence="6" id="KW-1185">Reference proteome</keyword>
<dbReference type="PANTHER" id="PTHR10706">
    <property type="entry name" value="F-BOX FAMILY PROTEIN"/>
    <property type="match status" value="1"/>
</dbReference>